<dbReference type="AlphaFoldDB" id="A0A816VGP8"/>
<dbReference type="FunFam" id="2.100.10.30:FF:000001">
    <property type="entry name" value="Jacalin-related lectin 33"/>
    <property type="match status" value="3"/>
</dbReference>
<protein>
    <submittedName>
        <fullName evidence="4">(rape) hypothetical protein</fullName>
    </submittedName>
</protein>
<feature type="domain" description="Jacalin-type lectin" evidence="3">
    <location>
        <begin position="2"/>
        <end position="143"/>
    </location>
</feature>
<dbReference type="PANTHER" id="PTHR47293:SF75">
    <property type="entry name" value="MYROSINASE-BINDING PROTEIN 2"/>
    <property type="match status" value="1"/>
</dbReference>
<evidence type="ECO:0000313" key="4">
    <source>
        <dbReference type="EMBL" id="CAF2125360.1"/>
    </source>
</evidence>
<sequence length="445" mass="48702">MAQKLAAKGGKGGNQWDDLADHDNITKIYVRGGYEGIQYVQFDYVKGGKPQTGSMHGVSGRGFTQPFEIDPNNEHLVSVEGYYDEATGVIQALKFKTNKKTSEMMGYDDKGTKFSLEVNGKKIIGFHGYAETNLNSLGAYFTTVPPTKLGYQGGSGGSPWDDGPNFNGVRKVSVSFDNDKIRQIRIDYDKGGLVERRAHGEDVGSHGEFVVDFPNEYIISVEGTCDNVSNTTLDRVRSLVIKTSKNRTSPLFGNVSARKFVLESNGYPLIGFHGRAASALDAIGAYFSPLIPSPPPPPTEKLQAKGGEGGDPWDDGVFNGVREIHVGQGHSGIVAVKFVYEKDSQVAEGNEHGIPTMLDYEKFKLDYPSEYITSVEGCFDKILNSERGIITMLKFKTNKQTSRPYGMESTSSFVLGKEGYKIVGFHGKTSHELHQLGVHVVPITQ</sequence>
<reference evidence="4" key="1">
    <citation type="submission" date="2021-01" db="EMBL/GenBank/DDBJ databases">
        <authorList>
            <consortium name="Genoscope - CEA"/>
            <person name="William W."/>
        </authorList>
    </citation>
    <scope>NUCLEOTIDE SEQUENCE</scope>
</reference>
<accession>A0A816VGP8</accession>
<dbReference type="Pfam" id="PF01419">
    <property type="entry name" value="Jacalin"/>
    <property type="match status" value="3"/>
</dbReference>
<evidence type="ECO:0000259" key="3">
    <source>
        <dbReference type="PROSITE" id="PS51752"/>
    </source>
</evidence>
<dbReference type="CDD" id="cd09612">
    <property type="entry name" value="Jacalin"/>
    <property type="match status" value="3"/>
</dbReference>
<evidence type="ECO:0000256" key="2">
    <source>
        <dbReference type="ARBA" id="ARBA00022734"/>
    </source>
</evidence>
<dbReference type="GO" id="GO:0030246">
    <property type="term" value="F:carbohydrate binding"/>
    <property type="evidence" value="ECO:0007669"/>
    <property type="project" value="UniProtKB-KW"/>
</dbReference>
<dbReference type="Gene3D" id="2.100.10.30">
    <property type="entry name" value="Jacalin-like lectin domain"/>
    <property type="match status" value="3"/>
</dbReference>
<organism evidence="4">
    <name type="scientific">Brassica napus</name>
    <name type="common">Rape</name>
    <dbReference type="NCBI Taxonomy" id="3708"/>
    <lineage>
        <taxon>Eukaryota</taxon>
        <taxon>Viridiplantae</taxon>
        <taxon>Streptophyta</taxon>
        <taxon>Embryophyta</taxon>
        <taxon>Tracheophyta</taxon>
        <taxon>Spermatophyta</taxon>
        <taxon>Magnoliopsida</taxon>
        <taxon>eudicotyledons</taxon>
        <taxon>Gunneridae</taxon>
        <taxon>Pentapetalae</taxon>
        <taxon>rosids</taxon>
        <taxon>malvids</taxon>
        <taxon>Brassicales</taxon>
        <taxon>Brassicaceae</taxon>
        <taxon>Brassiceae</taxon>
        <taxon>Brassica</taxon>
    </lineage>
</organism>
<evidence type="ECO:0000256" key="1">
    <source>
        <dbReference type="ARBA" id="ARBA00006568"/>
    </source>
</evidence>
<proteinExistence type="inferred from homology"/>
<feature type="domain" description="Jacalin-type lectin" evidence="3">
    <location>
        <begin position="299"/>
        <end position="442"/>
    </location>
</feature>
<dbReference type="InterPro" id="IPR033734">
    <property type="entry name" value="Jacalin-like_lectin_dom_plant"/>
</dbReference>
<feature type="domain" description="Jacalin-type lectin" evidence="3">
    <location>
        <begin position="146"/>
        <end position="289"/>
    </location>
</feature>
<comment type="similarity">
    <text evidence="1">Belongs to the jacalin lectin family.</text>
</comment>
<dbReference type="SMART" id="SM00915">
    <property type="entry name" value="Jacalin"/>
    <property type="match status" value="3"/>
</dbReference>
<dbReference type="InterPro" id="IPR036404">
    <property type="entry name" value="Jacalin-like_lectin_dom_sf"/>
</dbReference>
<name>A0A816VGP8_BRANA</name>
<dbReference type="SUPFAM" id="SSF51101">
    <property type="entry name" value="Mannose-binding lectins"/>
    <property type="match status" value="3"/>
</dbReference>
<dbReference type="PANTHER" id="PTHR47293">
    <property type="entry name" value="JACALIN-RELATED LECTIN 3"/>
    <property type="match status" value="1"/>
</dbReference>
<dbReference type="EMBL" id="HG994357">
    <property type="protein sequence ID" value="CAF2125360.1"/>
    <property type="molecule type" value="Genomic_DNA"/>
</dbReference>
<keyword evidence="2" id="KW-0430">Lectin</keyword>
<dbReference type="InterPro" id="IPR001229">
    <property type="entry name" value="Jacalin-like_lectin_dom"/>
</dbReference>
<gene>
    <name evidence="4" type="ORF">DARMORV10_A03P29980.1</name>
</gene>
<dbReference type="PROSITE" id="PS51752">
    <property type="entry name" value="JACALIN_LECTIN"/>
    <property type="match status" value="3"/>
</dbReference>
<dbReference type="Proteomes" id="UP001295469">
    <property type="component" value="Chromosome A03"/>
</dbReference>